<evidence type="ECO:0000256" key="7">
    <source>
        <dbReference type="ARBA" id="ARBA00029447"/>
    </source>
</evidence>
<comment type="similarity">
    <text evidence="7">Belongs to the methyl-accepting chemotaxis (MCP) protein family.</text>
</comment>
<dbReference type="PRINTS" id="PR00260">
    <property type="entry name" value="CHEMTRNSDUCR"/>
</dbReference>
<sequence>MKPYDKHLGIWRFGITLARRFRFSVKLGALTLLLVLPILALTLALVQRQSKELASAQAEVQGLMLERAVLQLLQGVQEQRVQVLRAEAGGAAALEAARKQQAEAQQRIETAVAGSGQADLKRAWASASKALERLSTEGKGADAATSAVLHASAVRTLRSFQGVVDTEYALRLDPDDAVQALTQSLGAALSAADQVSLLRAARVAKADEVPGAALLLPFGQAMDELATQRERLAAQGLTGLGLQAAIDAAETLRQAVKDAAGDPSSFDARGEVAAAGFKALQDHLVAALATQLDAQAQRYATRRNLMAGGALVLLLSLTYLLVTFYKSFTIDMRRLSYALREVGHGNLRVICTVRGQDELNDLAELLRRMVADVSAMVAAVGSDAALVAHVGRDLCEGNEELSARTEQQAVNVAQTTGRVRDLASTVTQNAQAVASVNDQAVTVRDVAEAGAGAMEESIRSVEAIQVTAHRMNEIIGVIDMLAFQTNILALNAAVEAARAGEQGRGFAVVATEVRTLAQRSATSAKEIRSLIQSSSSQVETSVALIKSAGEGMARIVGGIRSVSDGVGHISSSSREQSAGIGDISGAMARLDEITGQNSQMVVRAVEQTRGLEARASSLSHAIGNFKLQQGVADEAMELVTRALDFRRRCASRDDFLKGLTDKDNAFFDRDMYVFVLDTGGTYRAFGGNPAKVGTRVQDIPGVKGQQLLDDILAQAARGTGWVEYDIANPTTGVVQAKMSYVSAIPGFEGLALGCGVYKNLIAS</sequence>
<dbReference type="EMBL" id="JBDPZD010000001">
    <property type="protein sequence ID" value="MEO3690389.1"/>
    <property type="molecule type" value="Genomic_DNA"/>
</dbReference>
<evidence type="ECO:0000256" key="9">
    <source>
        <dbReference type="SAM" id="Phobius"/>
    </source>
</evidence>
<dbReference type="PANTHER" id="PTHR43531">
    <property type="entry name" value="PROTEIN ICFG"/>
    <property type="match status" value="1"/>
</dbReference>
<dbReference type="SMART" id="SM00304">
    <property type="entry name" value="HAMP"/>
    <property type="match status" value="1"/>
</dbReference>
<comment type="caution">
    <text evidence="12">The sequence shown here is derived from an EMBL/GenBank/DDBJ whole genome shotgun (WGS) entry which is preliminary data.</text>
</comment>
<organism evidence="12 13">
    <name type="scientific">Roseateles paludis</name>
    <dbReference type="NCBI Taxonomy" id="3145238"/>
    <lineage>
        <taxon>Bacteria</taxon>
        <taxon>Pseudomonadati</taxon>
        <taxon>Pseudomonadota</taxon>
        <taxon>Betaproteobacteria</taxon>
        <taxon>Burkholderiales</taxon>
        <taxon>Sphaerotilaceae</taxon>
        <taxon>Roseateles</taxon>
    </lineage>
</organism>
<feature type="domain" description="Methyl-accepting transducer" evidence="10">
    <location>
        <begin position="383"/>
        <end position="612"/>
    </location>
</feature>
<dbReference type="CDD" id="cd06225">
    <property type="entry name" value="HAMP"/>
    <property type="match status" value="1"/>
</dbReference>
<dbReference type="InterPro" id="IPR051310">
    <property type="entry name" value="MCP_chemotaxis"/>
</dbReference>
<evidence type="ECO:0000256" key="1">
    <source>
        <dbReference type="ARBA" id="ARBA00004651"/>
    </source>
</evidence>
<keyword evidence="2" id="KW-1003">Cell membrane</keyword>
<dbReference type="InterPro" id="IPR033480">
    <property type="entry name" value="sCache_2"/>
</dbReference>
<dbReference type="SUPFAM" id="SSF58104">
    <property type="entry name" value="Methyl-accepting chemotaxis protein (MCP) signaling domain"/>
    <property type="match status" value="1"/>
</dbReference>
<comment type="subcellular location">
    <subcellularLocation>
        <location evidence="1">Cell membrane</location>
        <topology evidence="1">Multi-pass membrane protein</topology>
    </subcellularLocation>
</comment>
<evidence type="ECO:0000256" key="2">
    <source>
        <dbReference type="ARBA" id="ARBA00022475"/>
    </source>
</evidence>
<evidence type="ECO:0000256" key="6">
    <source>
        <dbReference type="ARBA" id="ARBA00023136"/>
    </source>
</evidence>
<keyword evidence="13" id="KW-1185">Reference proteome</keyword>
<keyword evidence="3" id="KW-0145">Chemotaxis</keyword>
<dbReference type="Pfam" id="PF17200">
    <property type="entry name" value="sCache_2"/>
    <property type="match status" value="1"/>
</dbReference>
<evidence type="ECO:0000313" key="12">
    <source>
        <dbReference type="EMBL" id="MEO3690389.1"/>
    </source>
</evidence>
<evidence type="ECO:0000259" key="11">
    <source>
        <dbReference type="PROSITE" id="PS50885"/>
    </source>
</evidence>
<dbReference type="RefSeq" id="WP_347703220.1">
    <property type="nucleotide sequence ID" value="NZ_JBDPZD010000001.1"/>
</dbReference>
<evidence type="ECO:0000256" key="8">
    <source>
        <dbReference type="PROSITE-ProRule" id="PRU00284"/>
    </source>
</evidence>
<accession>A0ABV0FWU3</accession>
<keyword evidence="4 9" id="KW-0812">Transmembrane</keyword>
<protein>
    <submittedName>
        <fullName evidence="12">Methyl-accepting chemotaxis protein</fullName>
    </submittedName>
</protein>
<keyword evidence="5 9" id="KW-1133">Transmembrane helix</keyword>
<dbReference type="Proteomes" id="UP001495147">
    <property type="component" value="Unassembled WGS sequence"/>
</dbReference>
<evidence type="ECO:0000256" key="5">
    <source>
        <dbReference type="ARBA" id="ARBA00022989"/>
    </source>
</evidence>
<dbReference type="Gene3D" id="3.30.450.20">
    <property type="entry name" value="PAS domain"/>
    <property type="match status" value="1"/>
</dbReference>
<dbReference type="Pfam" id="PF00015">
    <property type="entry name" value="MCPsignal"/>
    <property type="match status" value="1"/>
</dbReference>
<dbReference type="InterPro" id="IPR004090">
    <property type="entry name" value="Chemotax_Me-accpt_rcpt"/>
</dbReference>
<dbReference type="InterPro" id="IPR003660">
    <property type="entry name" value="HAMP_dom"/>
</dbReference>
<evidence type="ECO:0000256" key="4">
    <source>
        <dbReference type="ARBA" id="ARBA00022692"/>
    </source>
</evidence>
<dbReference type="PROSITE" id="PS50111">
    <property type="entry name" value="CHEMOTAXIS_TRANSDUC_2"/>
    <property type="match status" value="1"/>
</dbReference>
<dbReference type="Gene3D" id="1.10.287.950">
    <property type="entry name" value="Methyl-accepting chemotaxis protein"/>
    <property type="match status" value="1"/>
</dbReference>
<keyword evidence="8" id="KW-0807">Transducer</keyword>
<dbReference type="PROSITE" id="PS50885">
    <property type="entry name" value="HAMP"/>
    <property type="match status" value="1"/>
</dbReference>
<evidence type="ECO:0000313" key="13">
    <source>
        <dbReference type="Proteomes" id="UP001495147"/>
    </source>
</evidence>
<reference evidence="12 13" key="1">
    <citation type="submission" date="2024-05" db="EMBL/GenBank/DDBJ databases">
        <title>Roseateles sp. DJS-2-20 16S ribosomal RNA gene Genome sequencing and assembly.</title>
        <authorList>
            <person name="Woo H."/>
        </authorList>
    </citation>
    <scope>NUCLEOTIDE SEQUENCE [LARGE SCALE GENOMIC DNA]</scope>
    <source>
        <strain evidence="12 13">DJS-2-20</strain>
    </source>
</reference>
<dbReference type="InterPro" id="IPR004089">
    <property type="entry name" value="MCPsignal_dom"/>
</dbReference>
<feature type="domain" description="HAMP" evidence="11">
    <location>
        <begin position="326"/>
        <end position="378"/>
    </location>
</feature>
<evidence type="ECO:0000256" key="3">
    <source>
        <dbReference type="ARBA" id="ARBA00022500"/>
    </source>
</evidence>
<dbReference type="Gene3D" id="6.10.340.10">
    <property type="match status" value="1"/>
</dbReference>
<proteinExistence type="inferred from homology"/>
<dbReference type="SMART" id="SM00283">
    <property type="entry name" value="MA"/>
    <property type="match status" value="1"/>
</dbReference>
<evidence type="ECO:0000259" key="10">
    <source>
        <dbReference type="PROSITE" id="PS50111"/>
    </source>
</evidence>
<name>A0ABV0FWU3_9BURK</name>
<keyword evidence="6 9" id="KW-0472">Membrane</keyword>
<feature type="transmembrane region" description="Helical" evidence="9">
    <location>
        <begin position="305"/>
        <end position="325"/>
    </location>
</feature>
<gene>
    <name evidence="12" type="ORF">ABDJ85_02855</name>
</gene>
<dbReference type="PANTHER" id="PTHR43531:SF11">
    <property type="entry name" value="METHYL-ACCEPTING CHEMOTAXIS PROTEIN 3"/>
    <property type="match status" value="1"/>
</dbReference>